<dbReference type="InterPro" id="IPR001387">
    <property type="entry name" value="Cro/C1-type_HTH"/>
</dbReference>
<name>A0A975IH27_9GAMM</name>
<dbReference type="InterPro" id="IPR010982">
    <property type="entry name" value="Lambda_DNA-bd_dom_sf"/>
</dbReference>
<dbReference type="CDD" id="cd00093">
    <property type="entry name" value="HTH_XRE"/>
    <property type="match status" value="1"/>
</dbReference>
<reference evidence="2" key="1">
    <citation type="submission" date="2021-04" db="EMBL/GenBank/DDBJ databases">
        <title>Genomics, taxonomy and metabolism of representatives of sulfur bacteria of the genus Thiothrix: Thiothrix fructosivorans QT, Thiothrix unzii A1T and three new species, Thiothrix subterranea sp. nov., Thiothrix litoralis sp. nov. and 'Candidatus Thiothrix anitrata' sp. nov.</title>
        <authorList>
            <person name="Ravin N.V."/>
            <person name="Smolyakov D."/>
            <person name="Rudenko T.S."/>
            <person name="Mardanov A.V."/>
            <person name="Beletsky A.V."/>
            <person name="Markov N.D."/>
            <person name="Fomenkov A.I."/>
            <person name="Roberts R.J."/>
            <person name="Karnachuk O.V."/>
            <person name="Novikov A."/>
            <person name="Grabovich M.Y."/>
        </authorList>
    </citation>
    <scope>NUCLEOTIDE SEQUENCE</scope>
    <source>
        <strain evidence="2">A1</strain>
    </source>
</reference>
<dbReference type="GO" id="GO:0003677">
    <property type="term" value="F:DNA binding"/>
    <property type="evidence" value="ECO:0007669"/>
    <property type="project" value="InterPro"/>
</dbReference>
<proteinExistence type="predicted"/>
<feature type="domain" description="HTH cro/C1-type" evidence="1">
    <location>
        <begin position="10"/>
        <end position="65"/>
    </location>
</feature>
<keyword evidence="3" id="KW-1185">Reference proteome</keyword>
<dbReference type="RefSeq" id="WP_210217748.1">
    <property type="nucleotide sequence ID" value="NZ_CP072793.1"/>
</dbReference>
<dbReference type="AlphaFoldDB" id="A0A975IH27"/>
<evidence type="ECO:0000313" key="3">
    <source>
        <dbReference type="Proteomes" id="UP000672009"/>
    </source>
</evidence>
<accession>A0A975IH27</accession>
<organism evidence="2 3">
    <name type="scientific">Thiothrix unzii</name>
    <dbReference type="NCBI Taxonomy" id="111769"/>
    <lineage>
        <taxon>Bacteria</taxon>
        <taxon>Pseudomonadati</taxon>
        <taxon>Pseudomonadota</taxon>
        <taxon>Gammaproteobacteria</taxon>
        <taxon>Thiotrichales</taxon>
        <taxon>Thiotrichaceae</taxon>
        <taxon>Thiothrix</taxon>
    </lineage>
</organism>
<dbReference type="SUPFAM" id="SSF47413">
    <property type="entry name" value="lambda repressor-like DNA-binding domains"/>
    <property type="match status" value="1"/>
</dbReference>
<dbReference type="Proteomes" id="UP000672009">
    <property type="component" value="Chromosome"/>
</dbReference>
<evidence type="ECO:0000313" key="2">
    <source>
        <dbReference type="EMBL" id="QTR52190.1"/>
    </source>
</evidence>
<dbReference type="EMBL" id="CP072793">
    <property type="protein sequence ID" value="QTR52190.1"/>
    <property type="molecule type" value="Genomic_DNA"/>
</dbReference>
<evidence type="ECO:0000259" key="1">
    <source>
        <dbReference type="PROSITE" id="PS50943"/>
    </source>
</evidence>
<dbReference type="PROSITE" id="PS50943">
    <property type="entry name" value="HTH_CROC1"/>
    <property type="match status" value="1"/>
</dbReference>
<sequence>MSALDLAHHLREQLEALGMTITEASARSGISRQTWHRLLQADIDEAKLSTLVKVANVLETHVLTLLTVYFQRKPIEQYATRQEHLHLH</sequence>
<dbReference type="KEGG" id="tun:J9260_10600"/>
<protein>
    <submittedName>
        <fullName evidence="2">Helix-turn-helix transcriptional regulator</fullName>
    </submittedName>
</protein>
<dbReference type="Pfam" id="PF13560">
    <property type="entry name" value="HTH_31"/>
    <property type="match status" value="1"/>
</dbReference>
<dbReference type="Gene3D" id="1.10.260.40">
    <property type="entry name" value="lambda repressor-like DNA-binding domains"/>
    <property type="match status" value="1"/>
</dbReference>
<gene>
    <name evidence="2" type="ORF">J9260_10600</name>
</gene>
<dbReference type="SMART" id="SM00530">
    <property type="entry name" value="HTH_XRE"/>
    <property type="match status" value="1"/>
</dbReference>